<evidence type="ECO:0000313" key="1">
    <source>
        <dbReference type="EMBL" id="KUJ81318.1"/>
    </source>
</evidence>
<dbReference type="AlphaFoldDB" id="A0A0X3U042"/>
<dbReference type="EMBL" id="LQBP01000002">
    <property type="protein sequence ID" value="KUJ81318.1"/>
    <property type="molecule type" value="Genomic_DNA"/>
</dbReference>
<keyword evidence="2" id="KW-1185">Reference proteome</keyword>
<gene>
    <name evidence="1" type="ORF">AVO44_05565</name>
</gene>
<proteinExistence type="predicted"/>
<reference evidence="2" key="1">
    <citation type="submission" date="2015-12" db="EMBL/GenBank/DDBJ databases">
        <authorList>
            <person name="Zhang G."/>
            <person name="Stingl U."/>
        </authorList>
    </citation>
    <scope>NUCLEOTIDE SEQUENCE [LARGE SCALE GENOMIC DNA]</scope>
    <source>
        <strain evidence="2">ZGT108</strain>
    </source>
</reference>
<protein>
    <recommendedName>
        <fullName evidence="3">GntR family transcriptional regulator</fullName>
    </recommendedName>
</protein>
<dbReference type="Proteomes" id="UP000053690">
    <property type="component" value="Unassembled WGS sequence"/>
</dbReference>
<sequence>MRLEGEGLLISVQGVGTFVTDSEIDELERTYRLRMELAELTSILSPRVPDTAFMVEFRAMSVRSKALKDAPEPRAFAQLKLDFFLTLLKLANTEPLREIDDTQAAALIQRAHISISYTRMRQGQLL</sequence>
<evidence type="ECO:0000313" key="2">
    <source>
        <dbReference type="Proteomes" id="UP000053690"/>
    </source>
</evidence>
<name>A0A0X3U042_9RHOB</name>
<accession>A0A0X3U042</accession>
<organism evidence="1 2">
    <name type="scientific">Ruegeria profundi</name>
    <dbReference type="NCBI Taxonomy" id="1685378"/>
    <lineage>
        <taxon>Bacteria</taxon>
        <taxon>Pseudomonadati</taxon>
        <taxon>Pseudomonadota</taxon>
        <taxon>Alphaproteobacteria</taxon>
        <taxon>Rhodobacterales</taxon>
        <taxon>Roseobacteraceae</taxon>
        <taxon>Ruegeria</taxon>
    </lineage>
</organism>
<comment type="caution">
    <text evidence="1">The sequence shown here is derived from an EMBL/GenBank/DDBJ whole genome shotgun (WGS) entry which is preliminary data.</text>
</comment>
<evidence type="ECO:0008006" key="3">
    <source>
        <dbReference type="Google" id="ProtNLM"/>
    </source>
</evidence>